<sequence length="557" mass="62379">MSPAAETDDLAVRRVSVIRTAVDDTTVHEAAAATEAEHSMGLLKSLKLYRKACLWSIFLSTCIVMEGFDIVILNNLYAYPPFQRKFGVEQPDGTYQLTAAWQSGLSNGALCGQVIGLFANGIIADRFGYRKTMIGALIGCVGFIFIIFFSETLVQLLIGEILIGIPWGVFQTLTTTYAAEVCPTHLRAYLTTYVNLCWVMGQFIASGVLRAMLSREDKWGYKIPFALQWMWPVPLMIGIYLAPESPWWLVRRGRLDDAKRSLGRLTTRNSGIPFQPDETVSMMVHTNEMEKEMTSGIGYTDLFKGVNLRRTEIVCIVWIIQTLCGSTFMGFSTYFYQQAGMAVENSFSMSLGQYALGAVGTMTSWFLMGWFGRRTLYLGGQLIMCGLLLTIGCVAFAGRENVAAQWAIGSLLLIYTFTYDATVGPVCYSLVSELTSTRLRTKSVVLARNMYNIVGIATNIITPLMLNPTAWNWGAKSGFFWAGSCFVCAVWTYFRLPEPKGRTYGELDVLFENRVSARKFKTTSVDRFDERARESAVEKEKGFDEVMVERVDSQPRR</sequence>
<dbReference type="InterPro" id="IPR036259">
    <property type="entry name" value="MFS_trans_sf"/>
</dbReference>
<feature type="transmembrane region" description="Helical" evidence="9">
    <location>
        <begin position="229"/>
        <end position="250"/>
    </location>
</feature>
<organism evidence="11 12">
    <name type="scientific">Purpureocillium lavendulum</name>
    <dbReference type="NCBI Taxonomy" id="1247861"/>
    <lineage>
        <taxon>Eukaryota</taxon>
        <taxon>Fungi</taxon>
        <taxon>Dikarya</taxon>
        <taxon>Ascomycota</taxon>
        <taxon>Pezizomycotina</taxon>
        <taxon>Sordariomycetes</taxon>
        <taxon>Hypocreomycetidae</taxon>
        <taxon>Hypocreales</taxon>
        <taxon>Ophiocordycipitaceae</taxon>
        <taxon>Purpureocillium</taxon>
    </lineage>
</organism>
<protein>
    <submittedName>
        <fullName evidence="11">Sugar porter (SP) family MFS transporter</fullName>
    </submittedName>
</protein>
<accession>A0AB34FUE9</accession>
<feature type="transmembrane region" description="Helical" evidence="9">
    <location>
        <begin position="190"/>
        <end position="209"/>
    </location>
</feature>
<evidence type="ECO:0000313" key="11">
    <source>
        <dbReference type="EMBL" id="KAJ6442296.1"/>
    </source>
</evidence>
<feature type="domain" description="Major facilitator superfamily (MFS) profile" evidence="10">
    <location>
        <begin position="55"/>
        <end position="500"/>
    </location>
</feature>
<dbReference type="PROSITE" id="PS50850">
    <property type="entry name" value="MFS"/>
    <property type="match status" value="1"/>
</dbReference>
<dbReference type="SUPFAM" id="SSF103473">
    <property type="entry name" value="MFS general substrate transporter"/>
    <property type="match status" value="1"/>
</dbReference>
<keyword evidence="3 8" id="KW-0813">Transport</keyword>
<evidence type="ECO:0000259" key="10">
    <source>
        <dbReference type="PROSITE" id="PS50850"/>
    </source>
</evidence>
<proteinExistence type="inferred from homology"/>
<feature type="transmembrane region" description="Helical" evidence="9">
    <location>
        <begin position="449"/>
        <end position="466"/>
    </location>
</feature>
<dbReference type="AlphaFoldDB" id="A0AB34FUE9"/>
<evidence type="ECO:0000256" key="2">
    <source>
        <dbReference type="ARBA" id="ARBA00010992"/>
    </source>
</evidence>
<evidence type="ECO:0000256" key="1">
    <source>
        <dbReference type="ARBA" id="ARBA00004141"/>
    </source>
</evidence>
<evidence type="ECO:0000313" key="12">
    <source>
        <dbReference type="Proteomes" id="UP001163105"/>
    </source>
</evidence>
<evidence type="ECO:0000256" key="6">
    <source>
        <dbReference type="ARBA" id="ARBA00023136"/>
    </source>
</evidence>
<evidence type="ECO:0000256" key="7">
    <source>
        <dbReference type="ARBA" id="ARBA00026248"/>
    </source>
</evidence>
<evidence type="ECO:0000256" key="4">
    <source>
        <dbReference type="ARBA" id="ARBA00022692"/>
    </source>
</evidence>
<dbReference type="InterPro" id="IPR005828">
    <property type="entry name" value="MFS_sugar_transport-like"/>
</dbReference>
<evidence type="ECO:0000256" key="3">
    <source>
        <dbReference type="ARBA" id="ARBA00022448"/>
    </source>
</evidence>
<comment type="caution">
    <text evidence="11">The sequence shown here is derived from an EMBL/GenBank/DDBJ whole genome shotgun (WGS) entry which is preliminary data.</text>
</comment>
<keyword evidence="5 9" id="KW-1133">Transmembrane helix</keyword>
<feature type="transmembrane region" description="Helical" evidence="9">
    <location>
        <begin position="403"/>
        <end position="428"/>
    </location>
</feature>
<dbReference type="PANTHER" id="PTHR48022:SF5">
    <property type="entry name" value="ALPHA-GLUCOSIDES PERMEASE MPH2-RELATED"/>
    <property type="match status" value="1"/>
</dbReference>
<dbReference type="InterPro" id="IPR005829">
    <property type="entry name" value="Sugar_transporter_CS"/>
</dbReference>
<dbReference type="GO" id="GO:0016020">
    <property type="term" value="C:membrane"/>
    <property type="evidence" value="ECO:0007669"/>
    <property type="project" value="UniProtKB-SubCell"/>
</dbReference>
<feature type="transmembrane region" description="Helical" evidence="9">
    <location>
        <begin position="52"/>
        <end position="79"/>
    </location>
</feature>
<dbReference type="NCBIfam" id="TIGR00879">
    <property type="entry name" value="SP"/>
    <property type="match status" value="1"/>
</dbReference>
<reference evidence="11" key="1">
    <citation type="submission" date="2023-01" db="EMBL/GenBank/DDBJ databases">
        <title>The growth and conidiation of Purpureocillium lavendulum are regulated by nitrogen source and histone H3K14 acetylation.</title>
        <authorList>
            <person name="Tang P."/>
            <person name="Han J."/>
            <person name="Zhang C."/>
            <person name="Tang P."/>
            <person name="Qi F."/>
            <person name="Zhang K."/>
            <person name="Liang L."/>
        </authorList>
    </citation>
    <scope>NUCLEOTIDE SEQUENCE</scope>
    <source>
        <strain evidence="11">YMF1.00683</strain>
    </source>
</reference>
<dbReference type="GO" id="GO:0005351">
    <property type="term" value="F:carbohydrate:proton symporter activity"/>
    <property type="evidence" value="ECO:0007669"/>
    <property type="project" value="TreeGrafter"/>
</dbReference>
<dbReference type="InterPro" id="IPR003663">
    <property type="entry name" value="Sugar/inositol_transpt"/>
</dbReference>
<comment type="similarity">
    <text evidence="2 8">Belongs to the major facilitator superfamily. Sugar transporter (TC 2.A.1.1) family.</text>
</comment>
<comment type="subcellular location">
    <subcellularLocation>
        <location evidence="1">Membrane</location>
        <topology evidence="1">Multi-pass membrane protein</topology>
    </subcellularLocation>
</comment>
<dbReference type="InterPro" id="IPR020846">
    <property type="entry name" value="MFS_dom"/>
</dbReference>
<evidence type="ECO:0000256" key="9">
    <source>
        <dbReference type="SAM" id="Phobius"/>
    </source>
</evidence>
<keyword evidence="7" id="KW-0462">Maltose metabolism</keyword>
<feature type="transmembrane region" description="Helical" evidence="9">
    <location>
        <begin position="351"/>
        <end position="371"/>
    </location>
</feature>
<feature type="transmembrane region" description="Helical" evidence="9">
    <location>
        <begin position="132"/>
        <end position="150"/>
    </location>
</feature>
<gene>
    <name evidence="11" type="primary">MAL</name>
    <name evidence="11" type="ORF">O9K51_05852</name>
</gene>
<evidence type="ECO:0000256" key="8">
    <source>
        <dbReference type="RuleBase" id="RU003346"/>
    </source>
</evidence>
<keyword evidence="6 9" id="KW-0472">Membrane</keyword>
<feature type="transmembrane region" description="Helical" evidence="9">
    <location>
        <begin position="478"/>
        <end position="494"/>
    </location>
</feature>
<feature type="transmembrane region" description="Helical" evidence="9">
    <location>
        <begin position="156"/>
        <end position="178"/>
    </location>
</feature>
<dbReference type="FunFam" id="1.20.1250.20:FF:000149">
    <property type="entry name" value="MFS transporter, SP family, general alpha glucoside:H+ symporter"/>
    <property type="match status" value="1"/>
</dbReference>
<dbReference type="EMBL" id="JAQHRD010000004">
    <property type="protein sequence ID" value="KAJ6442296.1"/>
    <property type="molecule type" value="Genomic_DNA"/>
</dbReference>
<name>A0AB34FUE9_9HYPO</name>
<dbReference type="InterPro" id="IPR050360">
    <property type="entry name" value="MFS_Sugar_Transporters"/>
</dbReference>
<feature type="transmembrane region" description="Helical" evidence="9">
    <location>
        <begin position="313"/>
        <end position="336"/>
    </location>
</feature>
<dbReference type="PANTHER" id="PTHR48022">
    <property type="entry name" value="PLASTIDIC GLUCOSE TRANSPORTER 4"/>
    <property type="match status" value="1"/>
</dbReference>
<evidence type="ECO:0000256" key="5">
    <source>
        <dbReference type="ARBA" id="ARBA00022989"/>
    </source>
</evidence>
<keyword evidence="12" id="KW-1185">Reference proteome</keyword>
<keyword evidence="4 9" id="KW-0812">Transmembrane</keyword>
<dbReference type="Gene3D" id="1.20.1250.20">
    <property type="entry name" value="MFS general substrate transporter like domains"/>
    <property type="match status" value="1"/>
</dbReference>
<dbReference type="GO" id="GO:0000023">
    <property type="term" value="P:maltose metabolic process"/>
    <property type="evidence" value="ECO:0007669"/>
    <property type="project" value="UniProtKB-KW"/>
</dbReference>
<dbReference type="Proteomes" id="UP001163105">
    <property type="component" value="Unassembled WGS sequence"/>
</dbReference>
<dbReference type="Pfam" id="PF00083">
    <property type="entry name" value="Sugar_tr"/>
    <property type="match status" value="1"/>
</dbReference>
<feature type="transmembrane region" description="Helical" evidence="9">
    <location>
        <begin position="378"/>
        <end position="397"/>
    </location>
</feature>
<dbReference type="PROSITE" id="PS00217">
    <property type="entry name" value="SUGAR_TRANSPORT_2"/>
    <property type="match status" value="1"/>
</dbReference>